<sequence length="328" mass="36651">MSKTTVRLGQNDLARFMPMYVIVGVDGKIRDVGPLLRKVLKGTRFKGRDFMSLFEFHRPQGFGEFDRIETLLNAKVLVNTRCNRLRKMACVFAPLPNDDGFLVNFNLGIGLEEIVDEKHLVATDFAPTDVSIDLLYMVEMQKAVLGAAQGLNHQLNGAKIEAEEMAITDPLTGLGNRRALLRFVRRLLSRDLSKKFAVILMDLDHFKAVNDNFGHAAGDYVLKTVANRLRSETRPLDMVARLGGDEFVVVLPNFGNVKTLESFFDRIIQKISEPVQFNQDTCEIGISLGAIVTNGDPFDSIDQILSVSDTALYESKNQGRGRFTIVSH</sequence>
<gene>
    <name evidence="2" type="ORF">GCM10008927_20400</name>
</gene>
<dbReference type="InterPro" id="IPR052163">
    <property type="entry name" value="DGC-Regulatory_Protein"/>
</dbReference>
<dbReference type="RefSeq" id="WP_189640624.1">
    <property type="nucleotide sequence ID" value="NZ_BMZF01000005.1"/>
</dbReference>
<protein>
    <submittedName>
        <fullName evidence="2">GGDEF domain-containing protein</fullName>
    </submittedName>
</protein>
<evidence type="ECO:0000313" key="3">
    <source>
        <dbReference type="Proteomes" id="UP000634455"/>
    </source>
</evidence>
<dbReference type="Proteomes" id="UP000634455">
    <property type="component" value="Unassembled WGS sequence"/>
</dbReference>
<dbReference type="Gene3D" id="3.30.450.260">
    <property type="entry name" value="Haem NO binding associated domain"/>
    <property type="match status" value="1"/>
</dbReference>
<dbReference type="SUPFAM" id="SSF55073">
    <property type="entry name" value="Nucleotide cyclase"/>
    <property type="match status" value="1"/>
</dbReference>
<dbReference type="PANTHER" id="PTHR46663:SF4">
    <property type="entry name" value="DIGUANYLATE CYCLASE DGCT-RELATED"/>
    <property type="match status" value="1"/>
</dbReference>
<accession>A0ABQ3D3C7</accession>
<dbReference type="InterPro" id="IPR000160">
    <property type="entry name" value="GGDEF_dom"/>
</dbReference>
<reference evidence="3" key="1">
    <citation type="journal article" date="2019" name="Int. J. Syst. Evol. Microbiol.">
        <title>The Global Catalogue of Microorganisms (GCM) 10K type strain sequencing project: providing services to taxonomists for standard genome sequencing and annotation.</title>
        <authorList>
            <consortium name="The Broad Institute Genomics Platform"/>
            <consortium name="The Broad Institute Genome Sequencing Center for Infectious Disease"/>
            <person name="Wu L."/>
            <person name="Ma J."/>
        </authorList>
    </citation>
    <scope>NUCLEOTIDE SEQUENCE [LARGE SCALE GENOMIC DNA]</scope>
    <source>
        <strain evidence="3">KCTC 32465</strain>
    </source>
</reference>
<dbReference type="NCBIfam" id="TIGR00254">
    <property type="entry name" value="GGDEF"/>
    <property type="match status" value="1"/>
</dbReference>
<dbReference type="InterPro" id="IPR042463">
    <property type="entry name" value="HNOB_dom_associated_sf"/>
</dbReference>
<dbReference type="Pfam" id="PF00990">
    <property type="entry name" value="GGDEF"/>
    <property type="match status" value="1"/>
</dbReference>
<dbReference type="CDD" id="cd01949">
    <property type="entry name" value="GGDEF"/>
    <property type="match status" value="1"/>
</dbReference>
<proteinExistence type="predicted"/>
<dbReference type="InterPro" id="IPR043128">
    <property type="entry name" value="Rev_trsase/Diguanyl_cyclase"/>
</dbReference>
<name>A0ABQ3D3C7_9RHOB</name>
<dbReference type="PROSITE" id="PS50887">
    <property type="entry name" value="GGDEF"/>
    <property type="match status" value="1"/>
</dbReference>
<keyword evidence="3" id="KW-1185">Reference proteome</keyword>
<evidence type="ECO:0000259" key="1">
    <source>
        <dbReference type="PROSITE" id="PS50887"/>
    </source>
</evidence>
<evidence type="ECO:0000313" key="2">
    <source>
        <dbReference type="EMBL" id="GHA54525.1"/>
    </source>
</evidence>
<comment type="caution">
    <text evidence="2">The sequence shown here is derived from an EMBL/GenBank/DDBJ whole genome shotgun (WGS) entry which is preliminary data.</text>
</comment>
<dbReference type="Gene3D" id="3.30.70.270">
    <property type="match status" value="1"/>
</dbReference>
<feature type="domain" description="GGDEF" evidence="1">
    <location>
        <begin position="194"/>
        <end position="328"/>
    </location>
</feature>
<dbReference type="SMART" id="SM00267">
    <property type="entry name" value="GGDEF"/>
    <property type="match status" value="1"/>
</dbReference>
<dbReference type="EMBL" id="BMZF01000005">
    <property type="protein sequence ID" value="GHA54525.1"/>
    <property type="molecule type" value="Genomic_DNA"/>
</dbReference>
<dbReference type="InterPro" id="IPR029787">
    <property type="entry name" value="Nucleotide_cyclase"/>
</dbReference>
<organism evidence="2 3">
    <name type="scientific">Paramylibacter ulvae</name>
    <dbReference type="NCBI Taxonomy" id="1651968"/>
    <lineage>
        <taxon>Bacteria</taxon>
        <taxon>Pseudomonadati</taxon>
        <taxon>Pseudomonadota</taxon>
        <taxon>Alphaproteobacteria</taxon>
        <taxon>Rhodobacterales</taxon>
        <taxon>Paracoccaceae</taxon>
        <taxon>Paramylibacter</taxon>
    </lineage>
</organism>
<dbReference type="PANTHER" id="PTHR46663">
    <property type="entry name" value="DIGUANYLATE CYCLASE DGCT-RELATED"/>
    <property type="match status" value="1"/>
</dbReference>